<dbReference type="Proteomes" id="UP001516023">
    <property type="component" value="Unassembled WGS sequence"/>
</dbReference>
<comment type="similarity">
    <text evidence="1">Belongs to the isochorismatase family.</text>
</comment>
<feature type="domain" description="Centrosomal protein CEP104 N-terminal" evidence="3">
    <location>
        <begin position="95"/>
        <end position="175"/>
    </location>
</feature>
<dbReference type="Gene3D" id="3.40.50.850">
    <property type="entry name" value="Isochorismatase-like"/>
    <property type="match status" value="1"/>
</dbReference>
<dbReference type="AlphaFoldDB" id="A0ABD3PJG2"/>
<dbReference type="Pfam" id="PF21038">
    <property type="entry name" value="CEP104_N"/>
    <property type="match status" value="1"/>
</dbReference>
<organism evidence="4 5">
    <name type="scientific">Cyclotella cryptica</name>
    <dbReference type="NCBI Taxonomy" id="29204"/>
    <lineage>
        <taxon>Eukaryota</taxon>
        <taxon>Sar</taxon>
        <taxon>Stramenopiles</taxon>
        <taxon>Ochrophyta</taxon>
        <taxon>Bacillariophyta</taxon>
        <taxon>Coscinodiscophyceae</taxon>
        <taxon>Thalassiosirophycidae</taxon>
        <taxon>Stephanodiscales</taxon>
        <taxon>Stephanodiscaceae</taxon>
        <taxon>Cyclotella</taxon>
    </lineage>
</organism>
<dbReference type="InterPro" id="IPR000868">
    <property type="entry name" value="Isochorismatase-like_dom"/>
</dbReference>
<proteinExistence type="inferred from homology"/>
<dbReference type="SUPFAM" id="SSF52499">
    <property type="entry name" value="Isochorismatase-like hydrolases"/>
    <property type="match status" value="1"/>
</dbReference>
<dbReference type="PANTHER" id="PTHR14119">
    <property type="entry name" value="HYDROLASE"/>
    <property type="match status" value="1"/>
</dbReference>
<dbReference type="InterPro" id="IPR048739">
    <property type="entry name" value="CEP104_N"/>
</dbReference>
<name>A0ABD3PJG2_9STRA</name>
<evidence type="ECO:0000259" key="2">
    <source>
        <dbReference type="Pfam" id="PF00857"/>
    </source>
</evidence>
<dbReference type="PANTHER" id="PTHR14119:SF3">
    <property type="entry name" value="ISOCHORISMATASE DOMAIN-CONTAINING PROTEIN 2"/>
    <property type="match status" value="1"/>
</dbReference>
<protein>
    <recommendedName>
        <fullName evidence="6">Isochorismatase-like domain-containing protein</fullName>
    </recommendedName>
</protein>
<evidence type="ECO:0008006" key="6">
    <source>
        <dbReference type="Google" id="ProtNLM"/>
    </source>
</evidence>
<evidence type="ECO:0000313" key="5">
    <source>
        <dbReference type="Proteomes" id="UP001516023"/>
    </source>
</evidence>
<feature type="domain" description="Isochorismatase-like" evidence="2">
    <location>
        <begin position="9"/>
        <end position="75"/>
    </location>
</feature>
<dbReference type="EMBL" id="JABMIG020000174">
    <property type="protein sequence ID" value="KAL3787476.1"/>
    <property type="molecule type" value="Genomic_DNA"/>
</dbReference>
<reference evidence="4 5" key="1">
    <citation type="journal article" date="2020" name="G3 (Bethesda)">
        <title>Improved Reference Genome for Cyclotella cryptica CCMP332, a Model for Cell Wall Morphogenesis, Salinity Adaptation, and Lipid Production in Diatoms (Bacillariophyta).</title>
        <authorList>
            <person name="Roberts W.R."/>
            <person name="Downey K.M."/>
            <person name="Ruck E.C."/>
            <person name="Traller J.C."/>
            <person name="Alverson A.J."/>
        </authorList>
    </citation>
    <scope>NUCLEOTIDE SEQUENCE [LARGE SCALE GENOMIC DNA]</scope>
    <source>
        <strain evidence="4 5">CCMP332</strain>
    </source>
</reference>
<sequence length="266" mass="29588">MTPECSEHVSSLGKTSFLLVGVEAHVCLQQTVLDLLEQGHDVHIIADGVSSQQKYDREMALRQMESSGAWLTSAQSAAYMLLGSANYPNFMADEVHDIDKLDILCHEFNIPQMIEISVGYEGINGHIPSMLDDCRTLQKLGYVRMDCNEHSHHQDRELKTIPIGKPADLINLLIVREATIPENQEPALKFTPPSPMPSLLPPQVKDELDPKIQHSGTRLETLKKSRAALEEEYIEAAGCKSERDKIKDTALAALSLAIRGLFCSWT</sequence>
<gene>
    <name evidence="4" type="ORF">HJC23_001126</name>
</gene>
<dbReference type="InterPro" id="IPR036380">
    <property type="entry name" value="Isochorismatase-like_sf"/>
</dbReference>
<keyword evidence="5" id="KW-1185">Reference proteome</keyword>
<evidence type="ECO:0000313" key="4">
    <source>
        <dbReference type="EMBL" id="KAL3787476.1"/>
    </source>
</evidence>
<evidence type="ECO:0000259" key="3">
    <source>
        <dbReference type="Pfam" id="PF21038"/>
    </source>
</evidence>
<comment type="caution">
    <text evidence="4">The sequence shown here is derived from an EMBL/GenBank/DDBJ whole genome shotgun (WGS) entry which is preliminary data.</text>
</comment>
<evidence type="ECO:0000256" key="1">
    <source>
        <dbReference type="ARBA" id="ARBA00006336"/>
    </source>
</evidence>
<dbReference type="Pfam" id="PF00857">
    <property type="entry name" value="Isochorismatase"/>
    <property type="match status" value="1"/>
</dbReference>
<dbReference type="InterPro" id="IPR050993">
    <property type="entry name" value="Isochorismatase_domain"/>
</dbReference>
<accession>A0ABD3PJG2</accession>